<keyword evidence="2" id="KW-1185">Reference proteome</keyword>
<reference evidence="1 2" key="1">
    <citation type="submission" date="2020-10" db="EMBL/GenBank/DDBJ databases">
        <title>Identification of Nocardia species via Next-generation sequencing and recognition of intraspecies genetic diversity.</title>
        <authorList>
            <person name="Li P."/>
            <person name="Li P."/>
            <person name="Lu B."/>
        </authorList>
    </citation>
    <scope>NUCLEOTIDE SEQUENCE [LARGE SCALE GENOMIC DNA]</scope>
    <source>
        <strain evidence="1 2">N-11</strain>
    </source>
</reference>
<evidence type="ECO:0008006" key="3">
    <source>
        <dbReference type="Google" id="ProtNLM"/>
    </source>
</evidence>
<comment type="caution">
    <text evidence="1">The sequence shown here is derived from an EMBL/GenBank/DDBJ whole genome shotgun (WGS) entry which is preliminary data.</text>
</comment>
<dbReference type="Proteomes" id="UP000807309">
    <property type="component" value="Unassembled WGS sequence"/>
</dbReference>
<accession>A0ABS0C8K9</accession>
<protein>
    <recommendedName>
        <fullName evidence="3">Nucleotidyltransferase</fullName>
    </recommendedName>
</protein>
<proteinExistence type="predicted"/>
<name>A0ABS0C8K9_9NOCA</name>
<evidence type="ECO:0000313" key="2">
    <source>
        <dbReference type="Proteomes" id="UP000807309"/>
    </source>
</evidence>
<dbReference type="RefSeq" id="WP_195033058.1">
    <property type="nucleotide sequence ID" value="NZ_JADLRE010000008.1"/>
</dbReference>
<organism evidence="1 2">
    <name type="scientific">Nocardia abscessus</name>
    <dbReference type="NCBI Taxonomy" id="120957"/>
    <lineage>
        <taxon>Bacteria</taxon>
        <taxon>Bacillati</taxon>
        <taxon>Actinomycetota</taxon>
        <taxon>Actinomycetes</taxon>
        <taxon>Mycobacteriales</taxon>
        <taxon>Nocardiaceae</taxon>
        <taxon>Nocardia</taxon>
    </lineage>
</organism>
<evidence type="ECO:0000313" key="1">
    <source>
        <dbReference type="EMBL" id="MBF6225857.1"/>
    </source>
</evidence>
<dbReference type="EMBL" id="JADLRE010000008">
    <property type="protein sequence ID" value="MBF6225857.1"/>
    <property type="molecule type" value="Genomic_DNA"/>
</dbReference>
<sequence>MDTTALAQRIISRLPHAAAVAREALDIAEDLRTLGHCVPADDWLIVGGSLARGEPTFIRHDGKPMLISDVDLLYVNYGDRPSTQVHDLVALAEKYFATVDLMTLSLGDYRAIQTSLGHDFKDLGLPVTDRGLPDHHPVTLDVRDAYEILLYYTQAYFWLGLHDQWSAGTASTHFHLLVSRLCVKILRATAMLEGAYAHHDFGHMAPHLAEQMRAELRWRADPTQPPMDPGRFWTYLHHGFTRFDTEFGQPRPDAVNHTRYAVTSSGRIVARHHQTVHALARAMADAWHTTPDPTALTTVKQRAWERITGWTGSARRESPEDHFRTHKQTIHDHLLAMKVQVR</sequence>
<gene>
    <name evidence="1" type="ORF">IU470_12175</name>
</gene>